<feature type="binding site" evidence="11">
    <location>
        <position position="179"/>
    </location>
    <ligand>
        <name>Mg(2+)</name>
        <dbReference type="ChEBI" id="CHEBI:18420"/>
    </ligand>
</feature>
<evidence type="ECO:0000256" key="8">
    <source>
        <dbReference type="ARBA" id="ARBA00031306"/>
    </source>
</evidence>
<keyword evidence="13" id="KW-1185">Reference proteome</keyword>
<evidence type="ECO:0000256" key="10">
    <source>
        <dbReference type="PIRNR" id="PIRNR006268"/>
    </source>
</evidence>
<keyword evidence="3 10" id="KW-0285">Flavoprotein</keyword>
<keyword evidence="5 10" id="KW-0479">Metal-binding</keyword>
<dbReference type="RefSeq" id="WP_249287029.1">
    <property type="nucleotide sequence ID" value="NZ_JACRWC010000079.1"/>
</dbReference>
<dbReference type="EMBL" id="JACRWC010000079">
    <property type="protein sequence ID" value="MBC5999610.1"/>
    <property type="molecule type" value="Genomic_DNA"/>
</dbReference>
<evidence type="ECO:0000256" key="7">
    <source>
        <dbReference type="ARBA" id="ARBA00022842"/>
    </source>
</evidence>
<evidence type="ECO:0000256" key="1">
    <source>
        <dbReference type="ARBA" id="ARBA00011955"/>
    </source>
</evidence>
<dbReference type="SUPFAM" id="SSF143631">
    <property type="entry name" value="ApbE-like"/>
    <property type="match status" value="1"/>
</dbReference>
<evidence type="ECO:0000256" key="6">
    <source>
        <dbReference type="ARBA" id="ARBA00022827"/>
    </source>
</evidence>
<evidence type="ECO:0000256" key="4">
    <source>
        <dbReference type="ARBA" id="ARBA00022679"/>
    </source>
</evidence>
<evidence type="ECO:0000313" key="13">
    <source>
        <dbReference type="Proteomes" id="UP000644115"/>
    </source>
</evidence>
<dbReference type="Gene3D" id="3.10.520.10">
    <property type="entry name" value="ApbE-like domains"/>
    <property type="match status" value="1"/>
</dbReference>
<dbReference type="InterPro" id="IPR003374">
    <property type="entry name" value="ApbE-like_sf"/>
</dbReference>
<feature type="binding site" evidence="11">
    <location>
        <position position="295"/>
    </location>
    <ligand>
        <name>Mg(2+)</name>
        <dbReference type="ChEBI" id="CHEBI:18420"/>
    </ligand>
</feature>
<gene>
    <name evidence="12" type="ORF">H8876_06320</name>
</gene>
<evidence type="ECO:0000256" key="11">
    <source>
        <dbReference type="PIRSR" id="PIRSR006268-2"/>
    </source>
</evidence>
<keyword evidence="6 10" id="KW-0274">FAD</keyword>
<dbReference type="PANTHER" id="PTHR30040">
    <property type="entry name" value="THIAMINE BIOSYNTHESIS LIPOPROTEIN APBE"/>
    <property type="match status" value="1"/>
</dbReference>
<reference evidence="12" key="1">
    <citation type="submission" date="2020-08" db="EMBL/GenBank/DDBJ databases">
        <authorList>
            <person name="Liu C."/>
            <person name="Sun Q."/>
        </authorList>
    </citation>
    <scope>NUCLEOTIDE SEQUENCE</scope>
    <source>
        <strain evidence="12">BX16</strain>
    </source>
</reference>
<evidence type="ECO:0000256" key="9">
    <source>
        <dbReference type="ARBA" id="ARBA00048540"/>
    </source>
</evidence>
<name>A0A923NB98_9FIRM</name>
<dbReference type="AlphaFoldDB" id="A0A923NB98"/>
<comment type="cofactor">
    <cofactor evidence="11">
        <name>Mg(2+)</name>
        <dbReference type="ChEBI" id="CHEBI:18420"/>
    </cofactor>
    <cofactor evidence="11">
        <name>Mn(2+)</name>
        <dbReference type="ChEBI" id="CHEBI:29035"/>
    </cofactor>
    <text evidence="11">Magnesium. Can also use manganese.</text>
</comment>
<organism evidence="12 13">
    <name type="scientific">Lentihominibacter faecis</name>
    <dbReference type="NCBI Taxonomy" id="2764712"/>
    <lineage>
        <taxon>Bacteria</taxon>
        <taxon>Bacillati</taxon>
        <taxon>Bacillota</taxon>
        <taxon>Clostridia</taxon>
        <taxon>Peptostreptococcales</taxon>
        <taxon>Anaerovoracaceae</taxon>
        <taxon>Lentihominibacter</taxon>
    </lineage>
</organism>
<feature type="binding site" evidence="11">
    <location>
        <position position="299"/>
    </location>
    <ligand>
        <name>Mg(2+)</name>
        <dbReference type="ChEBI" id="CHEBI:18420"/>
    </ligand>
</feature>
<evidence type="ECO:0000256" key="3">
    <source>
        <dbReference type="ARBA" id="ARBA00022630"/>
    </source>
</evidence>
<dbReference type="GO" id="GO:0016740">
    <property type="term" value="F:transferase activity"/>
    <property type="evidence" value="ECO:0007669"/>
    <property type="project" value="UniProtKB-UniRule"/>
</dbReference>
<evidence type="ECO:0000256" key="5">
    <source>
        <dbReference type="ARBA" id="ARBA00022723"/>
    </source>
</evidence>
<keyword evidence="7 10" id="KW-0460">Magnesium</keyword>
<dbReference type="InterPro" id="IPR024932">
    <property type="entry name" value="ApbE"/>
</dbReference>
<dbReference type="PANTHER" id="PTHR30040:SF2">
    <property type="entry name" value="FAD:PROTEIN FMN TRANSFERASE"/>
    <property type="match status" value="1"/>
</dbReference>
<keyword evidence="4 10" id="KW-0808">Transferase</keyword>
<evidence type="ECO:0000313" key="12">
    <source>
        <dbReference type="EMBL" id="MBC5999610.1"/>
    </source>
</evidence>
<dbReference type="Pfam" id="PF02424">
    <property type="entry name" value="ApbE"/>
    <property type="match status" value="1"/>
</dbReference>
<proteinExistence type="inferred from homology"/>
<accession>A0A923NB98</accession>
<protein>
    <recommendedName>
        <fullName evidence="2 10">FAD:protein FMN transferase</fullName>
        <ecNumber evidence="1 10">2.7.1.180</ecNumber>
    </recommendedName>
    <alternativeName>
        <fullName evidence="8 10">Flavin transferase</fullName>
    </alternativeName>
</protein>
<dbReference type="PIRSF" id="PIRSF006268">
    <property type="entry name" value="ApbE"/>
    <property type="match status" value="1"/>
</dbReference>
<dbReference type="GO" id="GO:0046872">
    <property type="term" value="F:metal ion binding"/>
    <property type="evidence" value="ECO:0007669"/>
    <property type="project" value="UniProtKB-UniRule"/>
</dbReference>
<dbReference type="EC" id="2.7.1.180" evidence="1 10"/>
<sequence length="348" mass="38133">MHITSRAGAWVKLLPAILITVLIIITQTGCGEKDPVSKSDFCLDTTCDIKIYDMKTGEVGKILDGAFEEIDKYENLMSKTIEGSDVYKINHAQGQPVEVSKDTLKVIELGIEMGDLSGGMFDITIGKVSSLWNFTGDDPKVPEQADLTEALKTVNYKQIDINDSAVSMKDPQAQLDLGGVAKGYIADRICDYLKNQGVEKAVINLGGNVAVLGEKAKDTPWNIAIERPYSDRTEMMGYVSVKDATVVTSGIYERKFEQDGVLYHHVLDPHTGYPVDTDLEAVTIRAARGNSGFCDGLSTVCLMLGHDKAQALIQTLQEEHPEMKLEAAFIDKNDAMTQTDGMDVKKDE</sequence>
<comment type="similarity">
    <text evidence="10">Belongs to the ApbE family.</text>
</comment>
<evidence type="ECO:0000256" key="2">
    <source>
        <dbReference type="ARBA" id="ARBA00016337"/>
    </source>
</evidence>
<dbReference type="Proteomes" id="UP000644115">
    <property type="component" value="Unassembled WGS sequence"/>
</dbReference>
<comment type="caution">
    <text evidence="12">The sequence shown here is derived from an EMBL/GenBank/DDBJ whole genome shotgun (WGS) entry which is preliminary data.</text>
</comment>
<comment type="catalytic activity">
    <reaction evidence="9 10">
        <text>L-threonyl-[protein] + FAD = FMN-L-threonyl-[protein] + AMP + H(+)</text>
        <dbReference type="Rhea" id="RHEA:36847"/>
        <dbReference type="Rhea" id="RHEA-COMP:11060"/>
        <dbReference type="Rhea" id="RHEA-COMP:11061"/>
        <dbReference type="ChEBI" id="CHEBI:15378"/>
        <dbReference type="ChEBI" id="CHEBI:30013"/>
        <dbReference type="ChEBI" id="CHEBI:57692"/>
        <dbReference type="ChEBI" id="CHEBI:74257"/>
        <dbReference type="ChEBI" id="CHEBI:456215"/>
        <dbReference type="EC" id="2.7.1.180"/>
    </reaction>
</comment>